<dbReference type="VEuPathDB" id="PiroplasmaDB:TOT_010001073"/>
<keyword evidence="2 7" id="KW-0808">Transferase</keyword>
<dbReference type="GO" id="GO:0005739">
    <property type="term" value="C:mitochondrion"/>
    <property type="evidence" value="ECO:0007669"/>
    <property type="project" value="UniProtKB-SubCell"/>
</dbReference>
<keyword evidence="3" id="KW-0677">Repeat</keyword>
<dbReference type="OMA" id="NYGYRAT"/>
<keyword evidence="7" id="KW-0496">Mitochondrion</keyword>
<feature type="compositionally biased region" description="Polar residues" evidence="8">
    <location>
        <begin position="276"/>
        <end position="301"/>
    </location>
</feature>
<evidence type="ECO:0000313" key="11">
    <source>
        <dbReference type="Proteomes" id="UP000003786"/>
    </source>
</evidence>
<comment type="pathway">
    <text evidence="7">Phospholipid metabolism; phosphatidylglycerol biosynthesis; phosphatidylglycerol from CDP-diacylglycerol: step 1/2.</text>
</comment>
<dbReference type="EMBL" id="AP011946">
    <property type="protein sequence ID" value="BAM39619.1"/>
    <property type="molecule type" value="Genomic_DNA"/>
</dbReference>
<dbReference type="OrthoDB" id="10250191at2759"/>
<evidence type="ECO:0000256" key="2">
    <source>
        <dbReference type="ARBA" id="ARBA00022679"/>
    </source>
</evidence>
<dbReference type="KEGG" id="tot:TOT_010001073"/>
<keyword evidence="11" id="KW-1185">Reference proteome</keyword>
<dbReference type="PANTHER" id="PTHR12586">
    <property type="entry name" value="CDP-DIACYLGLYCEROL--SERINE O-PHOSPHATIDYLTRANSFERASE"/>
    <property type="match status" value="1"/>
</dbReference>
<dbReference type="EC" id="2.7.8.5" evidence="7"/>
<evidence type="ECO:0000256" key="8">
    <source>
        <dbReference type="SAM" id="MobiDB-lite"/>
    </source>
</evidence>
<dbReference type="GeneID" id="20713892"/>
<name>J4DNV5_THEOR</name>
<comment type="subcellular location">
    <subcellularLocation>
        <location evidence="7">Mitochondrion</location>
    </subcellularLocation>
</comment>
<evidence type="ECO:0000256" key="7">
    <source>
        <dbReference type="RuleBase" id="RU365024"/>
    </source>
</evidence>
<evidence type="ECO:0000259" key="9">
    <source>
        <dbReference type="Pfam" id="PF13091"/>
    </source>
</evidence>
<evidence type="ECO:0000256" key="5">
    <source>
        <dbReference type="ARBA" id="ARBA00023209"/>
    </source>
</evidence>
<dbReference type="GO" id="GO:0032049">
    <property type="term" value="P:cardiolipin biosynthetic process"/>
    <property type="evidence" value="ECO:0007669"/>
    <property type="project" value="InterPro"/>
</dbReference>
<evidence type="ECO:0000256" key="6">
    <source>
        <dbReference type="ARBA" id="ARBA00023264"/>
    </source>
</evidence>
<dbReference type="CDD" id="cd09137">
    <property type="entry name" value="PLDc_PGS1_euk_2"/>
    <property type="match status" value="1"/>
</dbReference>
<dbReference type="InterPro" id="IPR016270">
    <property type="entry name" value="PGS1"/>
</dbReference>
<keyword evidence="5 7" id="KW-0594">Phospholipid biosynthesis</keyword>
<dbReference type="GO" id="GO:0008444">
    <property type="term" value="F:CDP-diacylglycerol-glycerol-3-phosphate 3-phosphatidyltransferase activity"/>
    <property type="evidence" value="ECO:0007669"/>
    <property type="project" value="UniProtKB-EC"/>
</dbReference>
<organism evidence="10 11">
    <name type="scientific">Theileria orientalis strain Shintoku</name>
    <dbReference type="NCBI Taxonomy" id="869250"/>
    <lineage>
        <taxon>Eukaryota</taxon>
        <taxon>Sar</taxon>
        <taxon>Alveolata</taxon>
        <taxon>Apicomplexa</taxon>
        <taxon>Aconoidasida</taxon>
        <taxon>Piroplasmida</taxon>
        <taxon>Theileriidae</taxon>
        <taxon>Theileria</taxon>
    </lineage>
</organism>
<feature type="region of interest" description="Disordered" evidence="8">
    <location>
        <begin position="263"/>
        <end position="321"/>
    </location>
</feature>
<gene>
    <name evidence="10" type="ORF">TOT_010001073</name>
</gene>
<accession>J4DNV5</accession>
<comment type="similarity">
    <text evidence="7">Belongs to the CDP-alcohol phosphatidyltransferase class-II family.</text>
</comment>
<evidence type="ECO:0000313" key="10">
    <source>
        <dbReference type="EMBL" id="BAM39619.1"/>
    </source>
</evidence>
<keyword evidence="4 7" id="KW-0443">Lipid metabolism</keyword>
<keyword evidence="6 7" id="KW-1208">Phospholipid metabolism</keyword>
<dbReference type="eggNOG" id="KOG3964">
    <property type="taxonomic scope" value="Eukaryota"/>
</dbReference>
<dbReference type="GO" id="GO:0005524">
    <property type="term" value="F:ATP binding"/>
    <property type="evidence" value="ECO:0007669"/>
    <property type="project" value="UniProtKB-KW"/>
</dbReference>
<keyword evidence="7" id="KW-0547">Nucleotide-binding</keyword>
<dbReference type="UniPathway" id="UPA00084">
    <property type="reaction ID" value="UER00503"/>
</dbReference>
<dbReference type="SUPFAM" id="SSF56024">
    <property type="entry name" value="Phospholipase D/nuclease"/>
    <property type="match status" value="1"/>
</dbReference>
<feature type="domain" description="Phospholipase D-like" evidence="9">
    <location>
        <begin position="29"/>
        <end position="169"/>
    </location>
</feature>
<keyword evidence="7" id="KW-0067">ATP-binding</keyword>
<evidence type="ECO:0000256" key="3">
    <source>
        <dbReference type="ARBA" id="ARBA00022737"/>
    </source>
</evidence>
<dbReference type="Pfam" id="PF13091">
    <property type="entry name" value="PLDc_2"/>
    <property type="match status" value="1"/>
</dbReference>
<keyword evidence="1 7" id="KW-0444">Lipid biosynthesis</keyword>
<dbReference type="RefSeq" id="XP_009689920.1">
    <property type="nucleotide sequence ID" value="XM_009691625.1"/>
</dbReference>
<comment type="catalytic activity">
    <reaction evidence="7">
        <text>a CDP-1,2-diacyl-sn-glycerol + sn-glycerol 3-phosphate = a 1,2-diacyl-sn-glycero-3-phospho-(1'-sn-glycero-3'-phosphate) + CMP + H(+)</text>
        <dbReference type="Rhea" id="RHEA:12593"/>
        <dbReference type="ChEBI" id="CHEBI:15378"/>
        <dbReference type="ChEBI" id="CHEBI:57597"/>
        <dbReference type="ChEBI" id="CHEBI:58332"/>
        <dbReference type="ChEBI" id="CHEBI:60110"/>
        <dbReference type="ChEBI" id="CHEBI:60377"/>
        <dbReference type="EC" id="2.7.8.5"/>
    </reaction>
</comment>
<dbReference type="Gene3D" id="3.30.870.10">
    <property type="entry name" value="Endonuclease Chain A"/>
    <property type="match status" value="2"/>
</dbReference>
<dbReference type="PANTHER" id="PTHR12586:SF1">
    <property type="entry name" value="CDP-DIACYLGLYCEROL--GLYCEROL-3-PHOSPHATE 3-PHOSPHATIDYLTRANSFERASE, MITOCHONDRIAL"/>
    <property type="match status" value="1"/>
</dbReference>
<dbReference type="CDD" id="cd09135">
    <property type="entry name" value="PLDc_PGS1_euk_1"/>
    <property type="match status" value="1"/>
</dbReference>
<evidence type="ECO:0000256" key="4">
    <source>
        <dbReference type="ARBA" id="ARBA00023098"/>
    </source>
</evidence>
<comment type="function">
    <text evidence="7">Functions in the biosynthesis of the anionic phospholipids phosphatidylglycerol and cardiolipin.</text>
</comment>
<dbReference type="AlphaFoldDB" id="J4DNV5"/>
<evidence type="ECO:0000256" key="1">
    <source>
        <dbReference type="ARBA" id="ARBA00022516"/>
    </source>
</evidence>
<dbReference type="InterPro" id="IPR025202">
    <property type="entry name" value="PLD-like_dom"/>
</dbReference>
<protein>
    <recommendedName>
        <fullName evidence="7">CDP-diacylglycerol--glycerol-3-phosphate 3-phosphatidyltransferase</fullName>
        <ecNumber evidence="7">2.7.8.5</ecNumber>
    </recommendedName>
</protein>
<sequence length="725" mass="82840">MESDFVLEYFTESTNIKFLYDPKSYYNQLCTMIKNAKEKVVISCLYIGTLPLEQDFVNNIVYAKKNNPDLIVELLLDKNRSLRRENTGNCILDLIKPLLMLKNVKVGLYHSPLCDALLNRVLRPPLSEVLGTLHMKIYVADSVTVISGANCSTPYFTTRMDRYMVVDDLLFSNVMHTVVSTLATMAFRATPSMGFEWVSDLANPLDDYLLFKKQIYIRLLTMIKMCNEALEPLLMEKLEHNMELESKRSRGFRFLNKLTRRKSTGSKSSSTYGLNFSAQNSERNAETARSINSVSQESARSVFTGGKKENDRRNSIGIASVNEEPNSVRSVNTGTSIVLRSVAGTNASLSKQNSMERTATLDSTKEQEEASEALVRHTLSGDYLLMPHVYSERYNSMKGSYSSRLGATKYSVLSSSRNTVSSEYCEACENYNQASPNRVYSIKMSSDSGNATVGEGESDTVCEELGCPLYKLNRKYPPMEGFTRFMIFFQLGFSEPPFRQDEMLCKDLMIKYRKSGHSIVLATSYLNFTDDYSDLCSYLLRCNSTEKGSFYVVTSSPSSNDFNNCTDSKRLIPRLYCIYQSRMMNHVMEKLQKMNENDEKPEDNFENKFYYEYQNPGYTFHHKGIWMFQGDIPENPKELTFGDFKKRINGPCTMLIGSSNISRRSQNKDLEMTVIVETTSVNVLDQIKFEVYDLFKNSTCVPKSTMSERSSLFHRILAFLLRQYF</sequence>
<dbReference type="Proteomes" id="UP000003786">
    <property type="component" value="Chromosome 1"/>
</dbReference>
<proteinExistence type="inferred from homology"/>
<feature type="compositionally biased region" description="Low complexity" evidence="8">
    <location>
        <begin position="265"/>
        <end position="274"/>
    </location>
</feature>
<reference evidence="10 11" key="1">
    <citation type="journal article" date="2012" name="MBio">
        <title>Comparative genome analysis of three eukaryotic parasites with differing abilities to transform leukocytes reveals key mediators of Theileria-induced leukocyte transformation.</title>
        <authorList>
            <person name="Hayashida K."/>
            <person name="Hara Y."/>
            <person name="Abe T."/>
            <person name="Yamasaki C."/>
            <person name="Toyoda A."/>
            <person name="Kosuge T."/>
            <person name="Suzuki Y."/>
            <person name="Sato Y."/>
            <person name="Kawashima S."/>
            <person name="Katayama T."/>
            <person name="Wakaguri H."/>
            <person name="Inoue N."/>
            <person name="Homma K."/>
            <person name="Tada-Umezaki M."/>
            <person name="Yagi Y."/>
            <person name="Fujii Y."/>
            <person name="Habara T."/>
            <person name="Kanehisa M."/>
            <person name="Watanabe H."/>
            <person name="Ito K."/>
            <person name="Gojobori T."/>
            <person name="Sugawara H."/>
            <person name="Imanishi T."/>
            <person name="Weir W."/>
            <person name="Gardner M."/>
            <person name="Pain A."/>
            <person name="Shiels B."/>
            <person name="Hattori M."/>
            <person name="Nene V."/>
            <person name="Sugimoto C."/>
        </authorList>
    </citation>
    <scope>NUCLEOTIDE SEQUENCE [LARGE SCALE GENOMIC DNA]</scope>
    <source>
        <strain evidence="10 11">Shintoku</strain>
    </source>
</reference>
<dbReference type="STRING" id="869250.J4DNV5"/>